<reference evidence="2 3" key="1">
    <citation type="submission" date="2018-11" db="EMBL/GenBank/DDBJ databases">
        <authorList>
            <consortium name="Pathogen Informatics"/>
        </authorList>
    </citation>
    <scope>NUCLEOTIDE SEQUENCE [LARGE SCALE GENOMIC DNA]</scope>
</reference>
<dbReference type="Proteomes" id="UP000281553">
    <property type="component" value="Unassembled WGS sequence"/>
</dbReference>
<proteinExistence type="predicted"/>
<gene>
    <name evidence="2" type="ORF">DILT_LOCUS3265</name>
</gene>
<sequence length="126" mass="14224">MFGVPTLTAYVKLLNFCYVVSTAASVEEKQGKRDYEASLLEISDSQPKRFHVYINRRRRAQPVISEVIAADGQRMLSDEEKVQALASQYRGVYATQQQIITLVFLPSQSPVILTNIAFSVENVIRI</sequence>
<dbReference type="EMBL" id="UYRU01043391">
    <property type="protein sequence ID" value="VDK81719.1"/>
    <property type="molecule type" value="Genomic_DNA"/>
</dbReference>
<keyword evidence="1" id="KW-0732">Signal</keyword>
<evidence type="ECO:0000313" key="3">
    <source>
        <dbReference type="Proteomes" id="UP000281553"/>
    </source>
</evidence>
<feature type="signal peptide" evidence="1">
    <location>
        <begin position="1"/>
        <end position="23"/>
    </location>
</feature>
<protein>
    <submittedName>
        <fullName evidence="2">Uncharacterized protein</fullName>
    </submittedName>
</protein>
<evidence type="ECO:0000313" key="2">
    <source>
        <dbReference type="EMBL" id="VDK81719.1"/>
    </source>
</evidence>
<evidence type="ECO:0000256" key="1">
    <source>
        <dbReference type="SAM" id="SignalP"/>
    </source>
</evidence>
<name>A0A3P6TEE5_DIBLA</name>
<keyword evidence="3" id="KW-1185">Reference proteome</keyword>
<dbReference type="AlphaFoldDB" id="A0A3P6TEE5"/>
<accession>A0A3P6TEE5</accession>
<organism evidence="2 3">
    <name type="scientific">Dibothriocephalus latus</name>
    <name type="common">Fish tapeworm</name>
    <name type="synonym">Diphyllobothrium latum</name>
    <dbReference type="NCBI Taxonomy" id="60516"/>
    <lineage>
        <taxon>Eukaryota</taxon>
        <taxon>Metazoa</taxon>
        <taxon>Spiralia</taxon>
        <taxon>Lophotrochozoa</taxon>
        <taxon>Platyhelminthes</taxon>
        <taxon>Cestoda</taxon>
        <taxon>Eucestoda</taxon>
        <taxon>Diphyllobothriidea</taxon>
        <taxon>Diphyllobothriidae</taxon>
        <taxon>Dibothriocephalus</taxon>
    </lineage>
</organism>
<feature type="chain" id="PRO_5018336819" evidence="1">
    <location>
        <begin position="24"/>
        <end position="126"/>
    </location>
</feature>